<gene>
    <name evidence="2" type="ORF">BC10311_02343</name>
</gene>
<accession>A0AB37YQX5</accession>
<reference evidence="2 3" key="1">
    <citation type="submission" date="2016-08" db="EMBL/GenBank/DDBJ databases">
        <authorList>
            <person name="Loux V."/>
            <person name="Rue O."/>
        </authorList>
    </citation>
    <scope>NUCLEOTIDE SEQUENCE [LARGE SCALE GENOMIC DNA]</scope>
    <source>
        <strain evidence="2 3">WSBC_10311</strain>
    </source>
</reference>
<sequence length="47" mass="5130">MTLVGLLNKKGMHISLLQKLNLMAILAALLLILSMVQVGKLTKLKTI</sequence>
<evidence type="ECO:0000256" key="1">
    <source>
        <dbReference type="SAM" id="Phobius"/>
    </source>
</evidence>
<keyword evidence="1" id="KW-0812">Transmembrane</keyword>
<dbReference type="AlphaFoldDB" id="A0AB37YQX5"/>
<comment type="caution">
    <text evidence="2">The sequence shown here is derived from an EMBL/GenBank/DDBJ whole genome shotgun (WGS) entry which is preliminary data.</text>
</comment>
<evidence type="ECO:0008006" key="4">
    <source>
        <dbReference type="Google" id="ProtNLM"/>
    </source>
</evidence>
<evidence type="ECO:0000313" key="2">
    <source>
        <dbReference type="EMBL" id="SCC27427.1"/>
    </source>
</evidence>
<protein>
    <recommendedName>
        <fullName evidence="4">ABC transporter permease</fullName>
    </recommendedName>
</protein>
<dbReference type="Proteomes" id="UP000195728">
    <property type="component" value="Unassembled WGS sequence"/>
</dbReference>
<proteinExistence type="predicted"/>
<organism evidence="2 3">
    <name type="scientific">Bacillus wiedmannii</name>
    <dbReference type="NCBI Taxonomy" id="1890302"/>
    <lineage>
        <taxon>Bacteria</taxon>
        <taxon>Bacillati</taxon>
        <taxon>Bacillota</taxon>
        <taxon>Bacilli</taxon>
        <taxon>Bacillales</taxon>
        <taxon>Bacillaceae</taxon>
        <taxon>Bacillus</taxon>
        <taxon>Bacillus cereus group</taxon>
    </lineage>
</organism>
<evidence type="ECO:0000313" key="3">
    <source>
        <dbReference type="Proteomes" id="UP000195728"/>
    </source>
</evidence>
<keyword evidence="1" id="KW-1133">Transmembrane helix</keyword>
<dbReference type="EMBL" id="FMBG01000012">
    <property type="protein sequence ID" value="SCC27427.1"/>
    <property type="molecule type" value="Genomic_DNA"/>
</dbReference>
<keyword evidence="1" id="KW-0472">Membrane</keyword>
<name>A0AB37YQX5_9BACI</name>
<feature type="transmembrane region" description="Helical" evidence="1">
    <location>
        <begin position="20"/>
        <end position="39"/>
    </location>
</feature>